<protein>
    <submittedName>
        <fullName evidence="1">Uncharacterized protein</fullName>
    </submittedName>
</protein>
<proteinExistence type="predicted"/>
<name>A0A2P2P1F5_RHIMU</name>
<reference evidence="1" key="1">
    <citation type="submission" date="2018-02" db="EMBL/GenBank/DDBJ databases">
        <title>Rhizophora mucronata_Transcriptome.</title>
        <authorList>
            <person name="Meera S.P."/>
            <person name="Sreeshan A."/>
            <person name="Augustine A."/>
        </authorList>
    </citation>
    <scope>NUCLEOTIDE SEQUENCE</scope>
    <source>
        <tissue evidence="1">Leaf</tissue>
    </source>
</reference>
<organism evidence="1">
    <name type="scientific">Rhizophora mucronata</name>
    <name type="common">Asiatic mangrove</name>
    <dbReference type="NCBI Taxonomy" id="61149"/>
    <lineage>
        <taxon>Eukaryota</taxon>
        <taxon>Viridiplantae</taxon>
        <taxon>Streptophyta</taxon>
        <taxon>Embryophyta</taxon>
        <taxon>Tracheophyta</taxon>
        <taxon>Spermatophyta</taxon>
        <taxon>Magnoliopsida</taxon>
        <taxon>eudicotyledons</taxon>
        <taxon>Gunneridae</taxon>
        <taxon>Pentapetalae</taxon>
        <taxon>rosids</taxon>
        <taxon>fabids</taxon>
        <taxon>Malpighiales</taxon>
        <taxon>Rhizophoraceae</taxon>
        <taxon>Rhizophora</taxon>
    </lineage>
</organism>
<dbReference type="EMBL" id="GGEC01067999">
    <property type="protein sequence ID" value="MBX48483.1"/>
    <property type="molecule type" value="Transcribed_RNA"/>
</dbReference>
<accession>A0A2P2P1F5</accession>
<evidence type="ECO:0000313" key="1">
    <source>
        <dbReference type="EMBL" id="MBX48483.1"/>
    </source>
</evidence>
<dbReference type="AlphaFoldDB" id="A0A2P2P1F5"/>
<sequence length="22" mass="2508">MINESKHSIHYTANLTALTHIL</sequence>